<name>A0A0B7H444_9FLAO</name>
<proteinExistence type="predicted"/>
<dbReference type="AlphaFoldDB" id="A0A0B7H444"/>
<protein>
    <submittedName>
        <fullName evidence="2">SMI1 / KNR4 family protein</fullName>
    </submittedName>
</protein>
<dbReference type="InterPro" id="IPR018958">
    <property type="entry name" value="Knr4/Smi1-like_dom"/>
</dbReference>
<organism evidence="2 3">
    <name type="scientific">Capnocytophaga cynodegmi</name>
    <dbReference type="NCBI Taxonomy" id="28189"/>
    <lineage>
        <taxon>Bacteria</taxon>
        <taxon>Pseudomonadati</taxon>
        <taxon>Bacteroidota</taxon>
        <taxon>Flavobacteriia</taxon>
        <taxon>Flavobacteriales</taxon>
        <taxon>Flavobacteriaceae</taxon>
        <taxon>Capnocytophaga</taxon>
    </lineage>
</organism>
<feature type="domain" description="Knr4/Smi1-like" evidence="1">
    <location>
        <begin position="28"/>
        <end position="164"/>
    </location>
</feature>
<evidence type="ECO:0000313" key="3">
    <source>
        <dbReference type="Proteomes" id="UP000038083"/>
    </source>
</evidence>
<dbReference type="PANTHER" id="PTHR47432:SF1">
    <property type="entry name" value="CELL WALL ASSEMBLY REGULATOR SMI1"/>
    <property type="match status" value="1"/>
</dbReference>
<dbReference type="GO" id="GO:0043332">
    <property type="term" value="C:mating projection tip"/>
    <property type="evidence" value="ECO:0007669"/>
    <property type="project" value="TreeGrafter"/>
</dbReference>
<accession>A0A0B7H444</accession>
<dbReference type="Proteomes" id="UP000038083">
    <property type="component" value="Unassembled WGS sequence"/>
</dbReference>
<dbReference type="Gene3D" id="3.40.1580.10">
    <property type="entry name" value="SMI1/KNR4-like"/>
    <property type="match status" value="1"/>
</dbReference>
<evidence type="ECO:0000313" key="2">
    <source>
        <dbReference type="EMBL" id="CEN34150.1"/>
    </source>
</evidence>
<reference evidence="3" key="1">
    <citation type="submission" date="2015-01" db="EMBL/GenBank/DDBJ databases">
        <authorList>
            <person name="MANFREDI Pablo"/>
        </authorList>
    </citation>
    <scope>NUCLEOTIDE SEQUENCE [LARGE SCALE GENOMIC DNA]</scope>
    <source>
        <strain evidence="3">Ccy74</strain>
    </source>
</reference>
<dbReference type="SMART" id="SM00860">
    <property type="entry name" value="SMI1_KNR4"/>
    <property type="match status" value="1"/>
</dbReference>
<dbReference type="InterPro" id="IPR051873">
    <property type="entry name" value="KNR4/SMI1_regulator"/>
</dbReference>
<dbReference type="Pfam" id="PF09346">
    <property type="entry name" value="SMI1_KNR4"/>
    <property type="match status" value="1"/>
</dbReference>
<evidence type="ECO:0000259" key="1">
    <source>
        <dbReference type="SMART" id="SM00860"/>
    </source>
</evidence>
<dbReference type="EMBL" id="CDOG01000002">
    <property type="protein sequence ID" value="CEN34150.1"/>
    <property type="molecule type" value="Genomic_DNA"/>
</dbReference>
<sequence length="187" mass="22034">MEIQIIWQKIREELEKISPQVEKSFNPPAEEEKIHRLEAITGQKLPEDFKNYLRTFNGQNHQWYEILFVGYNVLLSVDEIISDYEMAFEDEEVIDWITPNKIQPSIWNKGWIPFANFNGTQRIFIDLNPTSKGISGQIVQLWSGIDMESDEVVIANSFYEFSQKVLQSLREKSYEIEDDVINVKWLV</sequence>
<dbReference type="InterPro" id="IPR037883">
    <property type="entry name" value="Knr4/Smi1-like_sf"/>
</dbReference>
<dbReference type="PANTHER" id="PTHR47432">
    <property type="entry name" value="CELL WALL ASSEMBLY REGULATOR SMI1"/>
    <property type="match status" value="1"/>
</dbReference>
<dbReference type="RefSeq" id="WP_041995706.1">
    <property type="nucleotide sequence ID" value="NZ_CDOG01000002.1"/>
</dbReference>
<dbReference type="OrthoDB" id="6989522at2"/>
<dbReference type="SUPFAM" id="SSF160631">
    <property type="entry name" value="SMI1/KNR4-like"/>
    <property type="match status" value="1"/>
</dbReference>
<gene>
    <name evidence="2" type="ORF">CCYN74_100066</name>
</gene>